<reference evidence="1 2" key="1">
    <citation type="submission" date="2018-11" db="EMBL/GenBank/DDBJ databases">
        <title>Characterization of surface water Dickeya isolates.</title>
        <authorList>
            <person name="Van Gijsegem F."/>
            <person name="Pedron J."/>
        </authorList>
    </citation>
    <scope>NUCLEOTIDE SEQUENCE [LARGE SCALE GENOMIC DNA]</scope>
    <source>
        <strain evidence="1 2">FVG1-MFV-O17</strain>
    </source>
</reference>
<evidence type="ECO:0000313" key="2">
    <source>
        <dbReference type="Proteomes" id="UP000276061"/>
    </source>
</evidence>
<dbReference type="InterPro" id="IPR015919">
    <property type="entry name" value="Cadherin-like_sf"/>
</dbReference>
<dbReference type="OrthoDB" id="9813456at2"/>
<protein>
    <submittedName>
        <fullName evidence="1">Uncharacterized protein</fullName>
    </submittedName>
</protein>
<dbReference type="InterPro" id="IPR010221">
    <property type="entry name" value="VCBS_dom"/>
</dbReference>
<name>A0A3N0FGW6_9GAMM</name>
<proteinExistence type="predicted"/>
<comment type="caution">
    <text evidence="1">The sequence shown here is derived from an EMBL/GenBank/DDBJ whole genome shotgun (WGS) entry which is preliminary data.</text>
</comment>
<organism evidence="1 2">
    <name type="scientific">Dickeya undicola</name>
    <dbReference type="NCBI Taxonomy" id="1577887"/>
    <lineage>
        <taxon>Bacteria</taxon>
        <taxon>Pseudomonadati</taxon>
        <taxon>Pseudomonadota</taxon>
        <taxon>Gammaproteobacteria</taxon>
        <taxon>Enterobacterales</taxon>
        <taxon>Pectobacteriaceae</taxon>
        <taxon>Dickeya</taxon>
    </lineage>
</organism>
<dbReference type="SUPFAM" id="SSF49313">
    <property type="entry name" value="Cadherin-like"/>
    <property type="match status" value="1"/>
</dbReference>
<dbReference type="AlphaFoldDB" id="A0A3N0FGW6"/>
<dbReference type="NCBIfam" id="TIGR01965">
    <property type="entry name" value="VCBS_repeat"/>
    <property type="match status" value="1"/>
</dbReference>
<dbReference type="RefSeq" id="WP_148042953.1">
    <property type="nucleotide sequence ID" value="NZ_RJLR01000118.1"/>
</dbReference>
<dbReference type="Pfam" id="PF17963">
    <property type="entry name" value="Big_9"/>
    <property type="match status" value="1"/>
</dbReference>
<evidence type="ECO:0000313" key="1">
    <source>
        <dbReference type="EMBL" id="RNL99216.1"/>
    </source>
</evidence>
<accession>A0A3N0FGW6</accession>
<sequence>GTVVINPDGTLTYTPNANFNGTDTVTYTVSDGAGGVAMGTLTVTVTAVNDAPVAGADTATTDEDTPVT</sequence>
<dbReference type="EMBL" id="RJLR01000118">
    <property type="protein sequence ID" value="RNL99216.1"/>
    <property type="molecule type" value="Genomic_DNA"/>
</dbReference>
<gene>
    <name evidence="1" type="ORF">EF878_21225</name>
</gene>
<feature type="non-terminal residue" evidence="1">
    <location>
        <position position="68"/>
    </location>
</feature>
<dbReference type="Proteomes" id="UP000276061">
    <property type="component" value="Unassembled WGS sequence"/>
</dbReference>
<dbReference type="GO" id="GO:0016020">
    <property type="term" value="C:membrane"/>
    <property type="evidence" value="ECO:0007669"/>
    <property type="project" value="InterPro"/>
</dbReference>
<feature type="non-terminal residue" evidence="1">
    <location>
        <position position="1"/>
    </location>
</feature>
<dbReference type="Gene3D" id="2.60.40.3440">
    <property type="match status" value="1"/>
</dbReference>
<dbReference type="GO" id="GO:0005509">
    <property type="term" value="F:calcium ion binding"/>
    <property type="evidence" value="ECO:0007669"/>
    <property type="project" value="InterPro"/>
</dbReference>